<reference evidence="3" key="1">
    <citation type="journal article" date="2020" name="mSystems">
        <title>Genome- and Community-Level Interaction Insights into Carbon Utilization and Element Cycling Functions of Hydrothermarchaeota in Hydrothermal Sediment.</title>
        <authorList>
            <person name="Zhou Z."/>
            <person name="Liu Y."/>
            <person name="Xu W."/>
            <person name="Pan J."/>
            <person name="Luo Z.H."/>
            <person name="Li M."/>
        </authorList>
    </citation>
    <scope>NUCLEOTIDE SEQUENCE [LARGE SCALE GENOMIC DNA]</scope>
    <source>
        <strain evidence="3">SpSt-1135</strain>
    </source>
</reference>
<gene>
    <name evidence="3" type="ORF">ENM99_03125</name>
</gene>
<evidence type="ECO:0000313" key="3">
    <source>
        <dbReference type="EMBL" id="HHS48836.1"/>
    </source>
</evidence>
<dbReference type="Pfam" id="PF01979">
    <property type="entry name" value="Amidohydro_1"/>
    <property type="match status" value="1"/>
</dbReference>
<dbReference type="PANTHER" id="PTHR43794:SF11">
    <property type="entry name" value="AMIDOHYDROLASE-RELATED DOMAIN-CONTAINING PROTEIN"/>
    <property type="match status" value="1"/>
</dbReference>
<dbReference type="PANTHER" id="PTHR43794">
    <property type="entry name" value="AMINOHYDROLASE SSNA-RELATED"/>
    <property type="match status" value="1"/>
</dbReference>
<dbReference type="EMBL" id="DRZX01000151">
    <property type="protein sequence ID" value="HHS48836.1"/>
    <property type="molecule type" value="Genomic_DNA"/>
</dbReference>
<name>A0A7C6EDF7_DESAE</name>
<dbReference type="InterPro" id="IPR006680">
    <property type="entry name" value="Amidohydro-rel"/>
</dbReference>
<dbReference type="Gene3D" id="3.20.20.140">
    <property type="entry name" value="Metal-dependent hydrolases"/>
    <property type="match status" value="1"/>
</dbReference>
<protein>
    <recommendedName>
        <fullName evidence="2">Amidohydrolase-related domain-containing protein</fullName>
    </recommendedName>
</protein>
<feature type="non-terminal residue" evidence="3">
    <location>
        <position position="1"/>
    </location>
</feature>
<sequence>EDNIDNIKQTCKAKVYVTAHSVYSTHKDLLAYTMLKSNSKLASDLFSFHFLESEFENMFVNSMGDLYEMLSNKGLIESKLHFSSALEYIKSLGNIKKGLFVHCVHIKPYEIEYLKSIDASIVIAPRSNYYISKSIPNLELLKSSGINVAIGTDSLASNWDLSIINELKFLYKHYSRIDPAYFFEMATTGGYKALNLNIGFRKGFYAFPFFMKTTTNTPLEEILQ</sequence>
<accession>A0A7C6EDF7</accession>
<proteinExistence type="predicted"/>
<dbReference type="AlphaFoldDB" id="A0A7C6EDF7"/>
<organism evidence="3">
    <name type="scientific">Desulfurella acetivorans</name>
    <dbReference type="NCBI Taxonomy" id="33002"/>
    <lineage>
        <taxon>Bacteria</taxon>
        <taxon>Pseudomonadati</taxon>
        <taxon>Campylobacterota</taxon>
        <taxon>Desulfurellia</taxon>
        <taxon>Desulfurellales</taxon>
        <taxon>Desulfurellaceae</taxon>
        <taxon>Desulfurella</taxon>
    </lineage>
</organism>
<dbReference type="GO" id="GO:0016787">
    <property type="term" value="F:hydrolase activity"/>
    <property type="evidence" value="ECO:0007669"/>
    <property type="project" value="UniProtKB-KW"/>
</dbReference>
<dbReference type="SUPFAM" id="SSF51556">
    <property type="entry name" value="Metallo-dependent hydrolases"/>
    <property type="match status" value="1"/>
</dbReference>
<comment type="caution">
    <text evidence="3">The sequence shown here is derived from an EMBL/GenBank/DDBJ whole genome shotgun (WGS) entry which is preliminary data.</text>
</comment>
<evidence type="ECO:0000256" key="1">
    <source>
        <dbReference type="ARBA" id="ARBA00022801"/>
    </source>
</evidence>
<feature type="domain" description="Amidohydrolase-related" evidence="2">
    <location>
        <begin position="73"/>
        <end position="206"/>
    </location>
</feature>
<dbReference type="InterPro" id="IPR050287">
    <property type="entry name" value="MTA/SAH_deaminase"/>
</dbReference>
<evidence type="ECO:0000259" key="2">
    <source>
        <dbReference type="Pfam" id="PF01979"/>
    </source>
</evidence>
<keyword evidence="1" id="KW-0378">Hydrolase</keyword>
<dbReference type="InterPro" id="IPR032466">
    <property type="entry name" value="Metal_Hydrolase"/>
</dbReference>
<dbReference type="Proteomes" id="UP000886400">
    <property type="component" value="Unassembled WGS sequence"/>
</dbReference>